<dbReference type="OrthoDB" id="337270at2759"/>
<protein>
    <recommendedName>
        <fullName evidence="6">Mediator of RNA polymerase II transcription subunit 10</fullName>
    </recommendedName>
    <alternativeName>
        <fullName evidence="6">Mediator complex subunit 10</fullName>
    </alternativeName>
</protein>
<evidence type="ECO:0000256" key="2">
    <source>
        <dbReference type="ARBA" id="ARBA00005389"/>
    </source>
</evidence>
<evidence type="ECO:0000313" key="8">
    <source>
        <dbReference type="Proteomes" id="UP000000305"/>
    </source>
</evidence>
<dbReference type="KEGG" id="dpx:DAPPUDRAFT_333901"/>
<evidence type="ECO:0000256" key="6">
    <source>
        <dbReference type="RuleBase" id="RU364146"/>
    </source>
</evidence>
<proteinExistence type="inferred from homology"/>
<keyword evidence="4 6" id="KW-0804">Transcription</keyword>
<dbReference type="AlphaFoldDB" id="E9HU56"/>
<dbReference type="GO" id="GO:0003712">
    <property type="term" value="F:transcription coregulator activity"/>
    <property type="evidence" value="ECO:0007669"/>
    <property type="project" value="InterPro"/>
</dbReference>
<accession>E9HU56</accession>
<dbReference type="Proteomes" id="UP000000305">
    <property type="component" value="Unassembled WGS sequence"/>
</dbReference>
<keyword evidence="8" id="KW-1185">Reference proteome</keyword>
<sequence>MCVFLWKYIDEGLEGRNPQLYTKDCMVKAQNKNEQVKGKTDSHRMFRGLRTPVPLFAARGVWITDSNRRDHKRLVFSSATMSTL</sequence>
<dbReference type="STRING" id="6669.E9HU56"/>
<dbReference type="InterPro" id="IPR019145">
    <property type="entry name" value="Mediator_Med10"/>
</dbReference>
<keyword evidence="3 6" id="KW-0805">Transcription regulation</keyword>
<reference evidence="7 8" key="1">
    <citation type="journal article" date="2011" name="Science">
        <title>The ecoresponsive genome of Daphnia pulex.</title>
        <authorList>
            <person name="Colbourne J.K."/>
            <person name="Pfrender M.E."/>
            <person name="Gilbert D."/>
            <person name="Thomas W.K."/>
            <person name="Tucker A."/>
            <person name="Oakley T.H."/>
            <person name="Tokishita S."/>
            <person name="Aerts A."/>
            <person name="Arnold G.J."/>
            <person name="Basu M.K."/>
            <person name="Bauer D.J."/>
            <person name="Caceres C.E."/>
            <person name="Carmel L."/>
            <person name="Casola C."/>
            <person name="Choi J.H."/>
            <person name="Detter J.C."/>
            <person name="Dong Q."/>
            <person name="Dusheyko S."/>
            <person name="Eads B.D."/>
            <person name="Frohlich T."/>
            <person name="Geiler-Samerotte K.A."/>
            <person name="Gerlach D."/>
            <person name="Hatcher P."/>
            <person name="Jogdeo S."/>
            <person name="Krijgsveld J."/>
            <person name="Kriventseva E.V."/>
            <person name="Kultz D."/>
            <person name="Laforsch C."/>
            <person name="Lindquist E."/>
            <person name="Lopez J."/>
            <person name="Manak J.R."/>
            <person name="Muller J."/>
            <person name="Pangilinan J."/>
            <person name="Patwardhan R.P."/>
            <person name="Pitluck S."/>
            <person name="Pritham E.J."/>
            <person name="Rechtsteiner A."/>
            <person name="Rho M."/>
            <person name="Rogozin I.B."/>
            <person name="Sakarya O."/>
            <person name="Salamov A."/>
            <person name="Schaack S."/>
            <person name="Shapiro H."/>
            <person name="Shiga Y."/>
            <person name="Skalitzky C."/>
            <person name="Smith Z."/>
            <person name="Souvorov A."/>
            <person name="Sung W."/>
            <person name="Tang Z."/>
            <person name="Tsuchiya D."/>
            <person name="Tu H."/>
            <person name="Vos H."/>
            <person name="Wang M."/>
            <person name="Wolf Y.I."/>
            <person name="Yamagata H."/>
            <person name="Yamada T."/>
            <person name="Ye Y."/>
            <person name="Shaw J.R."/>
            <person name="Andrews J."/>
            <person name="Crease T.J."/>
            <person name="Tang H."/>
            <person name="Lucas S.M."/>
            <person name="Robertson H.M."/>
            <person name="Bork P."/>
            <person name="Koonin E.V."/>
            <person name="Zdobnov E.M."/>
            <person name="Grigoriev I.V."/>
            <person name="Lynch M."/>
            <person name="Boore J.L."/>
        </authorList>
    </citation>
    <scope>NUCLEOTIDE SEQUENCE [LARGE SCALE GENOMIC DNA]</scope>
</reference>
<evidence type="ECO:0000256" key="4">
    <source>
        <dbReference type="ARBA" id="ARBA00023163"/>
    </source>
</evidence>
<keyword evidence="6" id="KW-0010">Activator</keyword>
<evidence type="ECO:0000313" key="7">
    <source>
        <dbReference type="EMBL" id="EFX64729.1"/>
    </source>
</evidence>
<evidence type="ECO:0000256" key="1">
    <source>
        <dbReference type="ARBA" id="ARBA00004123"/>
    </source>
</evidence>
<comment type="subunit">
    <text evidence="6">Component of the Mediator complex.</text>
</comment>
<comment type="function">
    <text evidence="6">Component of the Mediator complex, a coactivator involved in the regulated transcription of nearly all RNA polymerase II-dependent genes. Mediator functions as a bridge to convey information from gene-specific regulatory proteins to the basal RNA polymerase II transcription machinery. Mediator is recruited to promoters by direct interactions with regulatory proteins and serves as a scaffold for the assembly of a functional preinitiation complex with RNA polymerase II and the general transcription factors.</text>
</comment>
<organism evidence="7 8">
    <name type="scientific">Daphnia pulex</name>
    <name type="common">Water flea</name>
    <dbReference type="NCBI Taxonomy" id="6669"/>
    <lineage>
        <taxon>Eukaryota</taxon>
        <taxon>Metazoa</taxon>
        <taxon>Ecdysozoa</taxon>
        <taxon>Arthropoda</taxon>
        <taxon>Crustacea</taxon>
        <taxon>Branchiopoda</taxon>
        <taxon>Diplostraca</taxon>
        <taxon>Cladocera</taxon>
        <taxon>Anomopoda</taxon>
        <taxon>Daphniidae</taxon>
        <taxon>Daphnia</taxon>
    </lineage>
</organism>
<evidence type="ECO:0000256" key="3">
    <source>
        <dbReference type="ARBA" id="ARBA00023015"/>
    </source>
</evidence>
<keyword evidence="5 6" id="KW-0539">Nucleus</keyword>
<dbReference type="HOGENOM" id="CLU_2529723_0_0_1"/>
<name>E9HU56_DAPPU</name>
<dbReference type="GO" id="GO:0016592">
    <property type="term" value="C:mediator complex"/>
    <property type="evidence" value="ECO:0007669"/>
    <property type="project" value="InterPro"/>
</dbReference>
<evidence type="ECO:0000256" key="5">
    <source>
        <dbReference type="ARBA" id="ARBA00023242"/>
    </source>
</evidence>
<dbReference type="EMBL" id="GL732796">
    <property type="protein sequence ID" value="EFX64729.1"/>
    <property type="molecule type" value="Genomic_DNA"/>
</dbReference>
<dbReference type="PhylomeDB" id="E9HU56"/>
<dbReference type="InParanoid" id="E9HU56"/>
<dbReference type="GO" id="GO:0006357">
    <property type="term" value="P:regulation of transcription by RNA polymerase II"/>
    <property type="evidence" value="ECO:0007669"/>
    <property type="project" value="InterPro"/>
</dbReference>
<comment type="similarity">
    <text evidence="2 6">Belongs to the Mediator complex subunit 10 family.</text>
</comment>
<comment type="subcellular location">
    <subcellularLocation>
        <location evidence="1 6">Nucleus</location>
    </subcellularLocation>
</comment>
<gene>
    <name evidence="6" type="primary">MED10</name>
    <name evidence="7" type="ORF">DAPPUDRAFT_333901</name>
</gene>
<dbReference type="Pfam" id="PF09748">
    <property type="entry name" value="Med10"/>
    <property type="match status" value="1"/>
</dbReference>